<dbReference type="STRING" id="1112204.GPOL_c32750"/>
<dbReference type="Gene3D" id="1.10.287.1060">
    <property type="entry name" value="ESAT-6-like"/>
    <property type="match status" value="1"/>
</dbReference>
<keyword evidence="3" id="KW-1185">Reference proteome</keyword>
<protein>
    <recommendedName>
        <fullName evidence="4">WXG100 family type VII secretion target</fullName>
    </recommendedName>
</protein>
<sequence>MRAAAAHLAATSSNLGEVLSSLESSLAGEGAPWGDDEPGTQFATGGAGGGYLGQKQGVSEAISAKVDLLTTYSEGLRNTADNLEGGDTAGT</sequence>
<dbReference type="Proteomes" id="UP000009154">
    <property type="component" value="Chromosome"/>
</dbReference>
<accession>H6MY62</accession>
<evidence type="ECO:0000256" key="1">
    <source>
        <dbReference type="SAM" id="MobiDB-lite"/>
    </source>
</evidence>
<evidence type="ECO:0000313" key="2">
    <source>
        <dbReference type="EMBL" id="AFA74289.1"/>
    </source>
</evidence>
<dbReference type="EMBL" id="CP003119">
    <property type="protein sequence ID" value="AFA74289.1"/>
    <property type="molecule type" value="Genomic_DNA"/>
</dbReference>
<reference evidence="2 3" key="1">
    <citation type="journal article" date="2012" name="Appl. Environ. Microbiol.">
        <title>Involvement of two latex-clearing proteins during rubber degradation and insights into the subsequent degradation pathway revealed by the genome sequence of Gordonia polyisoprenivorans strain VH2.</title>
        <authorList>
            <person name="Hiessl S."/>
            <person name="Schuldes J."/>
            <person name="Thurmer A."/>
            <person name="Halbsguth T."/>
            <person name="Broker D."/>
            <person name="Angelov A."/>
            <person name="Liebl W."/>
            <person name="Daniel R."/>
            <person name="Steinbuchel A."/>
        </authorList>
    </citation>
    <scope>NUCLEOTIDE SEQUENCE [LARGE SCALE GENOMIC DNA]</scope>
    <source>
        <strain evidence="3">DSM 44266 / VH2</strain>
    </source>
</reference>
<dbReference type="KEGG" id="gpo:GPOL_c32750"/>
<proteinExistence type="predicted"/>
<evidence type="ECO:0000313" key="3">
    <source>
        <dbReference type="Proteomes" id="UP000009154"/>
    </source>
</evidence>
<dbReference type="HOGENOM" id="CLU_142297_1_1_11"/>
<feature type="region of interest" description="Disordered" evidence="1">
    <location>
        <begin position="25"/>
        <end position="49"/>
    </location>
</feature>
<dbReference type="SUPFAM" id="SSF140453">
    <property type="entry name" value="EsxAB dimer-like"/>
    <property type="match status" value="1"/>
</dbReference>
<organism evidence="2 3">
    <name type="scientific">Gordonia polyisoprenivorans (strain DSM 44266 / VH2)</name>
    <dbReference type="NCBI Taxonomy" id="1112204"/>
    <lineage>
        <taxon>Bacteria</taxon>
        <taxon>Bacillati</taxon>
        <taxon>Actinomycetota</taxon>
        <taxon>Actinomycetes</taxon>
        <taxon>Mycobacteriales</taxon>
        <taxon>Gordoniaceae</taxon>
        <taxon>Gordonia</taxon>
    </lineage>
</organism>
<dbReference type="eggNOG" id="COG4842">
    <property type="taxonomic scope" value="Bacteria"/>
</dbReference>
<dbReference type="AlphaFoldDB" id="H6MY62"/>
<dbReference type="InterPro" id="IPR036689">
    <property type="entry name" value="ESAT-6-like_sf"/>
</dbReference>
<name>H6MY62_GORPV</name>
<evidence type="ECO:0008006" key="4">
    <source>
        <dbReference type="Google" id="ProtNLM"/>
    </source>
</evidence>
<gene>
    <name evidence="2" type="ordered locus">GPOL_c32750</name>
</gene>